<dbReference type="GO" id="GO:0008983">
    <property type="term" value="F:protein-glutamate O-methyltransferase activity"/>
    <property type="evidence" value="ECO:0007669"/>
    <property type="project" value="UniProtKB-EC"/>
</dbReference>
<gene>
    <name evidence="7" type="primary">cheR2</name>
    <name evidence="7" type="ORF">ETAA8_40230</name>
</gene>
<evidence type="ECO:0000256" key="1">
    <source>
        <dbReference type="ARBA" id="ARBA00001541"/>
    </source>
</evidence>
<evidence type="ECO:0000256" key="4">
    <source>
        <dbReference type="ARBA" id="ARBA00022679"/>
    </source>
</evidence>
<name>A0A517YFB0_9BACT</name>
<dbReference type="AlphaFoldDB" id="A0A517YFB0"/>
<dbReference type="SMART" id="SM00138">
    <property type="entry name" value="MeTrc"/>
    <property type="match status" value="1"/>
</dbReference>
<dbReference type="InterPro" id="IPR050903">
    <property type="entry name" value="Bact_Chemotaxis_MeTrfase"/>
</dbReference>
<reference evidence="7 8" key="1">
    <citation type="submission" date="2019-02" db="EMBL/GenBank/DDBJ databases">
        <title>Deep-cultivation of Planctomycetes and their phenomic and genomic characterization uncovers novel biology.</title>
        <authorList>
            <person name="Wiegand S."/>
            <person name="Jogler M."/>
            <person name="Boedeker C."/>
            <person name="Pinto D."/>
            <person name="Vollmers J."/>
            <person name="Rivas-Marin E."/>
            <person name="Kohn T."/>
            <person name="Peeters S.H."/>
            <person name="Heuer A."/>
            <person name="Rast P."/>
            <person name="Oberbeckmann S."/>
            <person name="Bunk B."/>
            <person name="Jeske O."/>
            <person name="Meyerdierks A."/>
            <person name="Storesund J.E."/>
            <person name="Kallscheuer N."/>
            <person name="Luecker S."/>
            <person name="Lage O.M."/>
            <person name="Pohl T."/>
            <person name="Merkel B.J."/>
            <person name="Hornburger P."/>
            <person name="Mueller R.-W."/>
            <person name="Bruemmer F."/>
            <person name="Labrenz M."/>
            <person name="Spormann A.M."/>
            <person name="Op den Camp H."/>
            <person name="Overmann J."/>
            <person name="Amann R."/>
            <person name="Jetten M.S.M."/>
            <person name="Mascher T."/>
            <person name="Medema M.H."/>
            <person name="Devos D.P."/>
            <person name="Kaster A.-K."/>
            <person name="Ovreas L."/>
            <person name="Rohde M."/>
            <person name="Galperin M.Y."/>
            <person name="Jogler C."/>
        </authorList>
    </citation>
    <scope>NUCLEOTIDE SEQUENCE [LARGE SCALE GENOMIC DNA]</scope>
    <source>
        <strain evidence="7 8">ETA_A8</strain>
    </source>
</reference>
<evidence type="ECO:0000313" key="8">
    <source>
        <dbReference type="Proteomes" id="UP000315017"/>
    </source>
</evidence>
<evidence type="ECO:0000256" key="2">
    <source>
        <dbReference type="ARBA" id="ARBA00012534"/>
    </source>
</evidence>
<protein>
    <recommendedName>
        <fullName evidence="2">protein-glutamate O-methyltransferase</fullName>
        <ecNumber evidence="2">2.1.1.80</ecNumber>
    </recommendedName>
</protein>
<dbReference type="InterPro" id="IPR022642">
    <property type="entry name" value="CheR_C"/>
</dbReference>
<keyword evidence="4 7" id="KW-0808">Transferase</keyword>
<dbReference type="Proteomes" id="UP000315017">
    <property type="component" value="Chromosome"/>
</dbReference>
<comment type="catalytic activity">
    <reaction evidence="1">
        <text>L-glutamyl-[protein] + S-adenosyl-L-methionine = [protein]-L-glutamate 5-O-methyl ester + S-adenosyl-L-homocysteine</text>
        <dbReference type="Rhea" id="RHEA:24452"/>
        <dbReference type="Rhea" id="RHEA-COMP:10208"/>
        <dbReference type="Rhea" id="RHEA-COMP:10311"/>
        <dbReference type="ChEBI" id="CHEBI:29973"/>
        <dbReference type="ChEBI" id="CHEBI:57856"/>
        <dbReference type="ChEBI" id="CHEBI:59789"/>
        <dbReference type="ChEBI" id="CHEBI:82795"/>
        <dbReference type="EC" id="2.1.1.80"/>
    </reaction>
</comment>
<organism evidence="7 8">
    <name type="scientific">Anatilimnocola aggregata</name>
    <dbReference type="NCBI Taxonomy" id="2528021"/>
    <lineage>
        <taxon>Bacteria</taxon>
        <taxon>Pseudomonadati</taxon>
        <taxon>Planctomycetota</taxon>
        <taxon>Planctomycetia</taxon>
        <taxon>Pirellulales</taxon>
        <taxon>Pirellulaceae</taxon>
        <taxon>Anatilimnocola</taxon>
    </lineage>
</organism>
<dbReference type="SUPFAM" id="SSF53335">
    <property type="entry name" value="S-adenosyl-L-methionine-dependent methyltransferases"/>
    <property type="match status" value="1"/>
</dbReference>
<dbReference type="Pfam" id="PF01739">
    <property type="entry name" value="CheR"/>
    <property type="match status" value="1"/>
</dbReference>
<dbReference type="PRINTS" id="PR00996">
    <property type="entry name" value="CHERMTFRASE"/>
</dbReference>
<dbReference type="Pfam" id="PF03705">
    <property type="entry name" value="CheR_N"/>
    <property type="match status" value="1"/>
</dbReference>
<sequence>MWPATFPIDLPPTVFKILRDLIHDHAGIHFDDAKRGILAEKLSPRVVECGLTTFLDYYYLLKYGPGSEQEWPAVTDALSVPETYFWREIDQIQAFVEQLLPAYVKMFPGRTIRIWCGACCTGEEPLTIAMALNETGWFQRASFEIFASDASPAAIAKARQGIYRDRSFRALSPELKEKYFLATAGGWQINPELHSGVHWSVANLIKSAEIAPFVESPFIFCRNVFIYFSTEMIARTVDQFASQMARPGYLFIGAAESLLKVTDEFDLQQVGDAFVYTLN</sequence>
<dbReference type="InterPro" id="IPR029063">
    <property type="entry name" value="SAM-dependent_MTases_sf"/>
</dbReference>
<evidence type="ECO:0000256" key="5">
    <source>
        <dbReference type="ARBA" id="ARBA00022691"/>
    </source>
</evidence>
<dbReference type="OrthoDB" id="288469at2"/>
<dbReference type="InterPro" id="IPR000780">
    <property type="entry name" value="CheR_MeTrfase"/>
</dbReference>
<dbReference type="PANTHER" id="PTHR24422">
    <property type="entry name" value="CHEMOTAXIS PROTEIN METHYLTRANSFERASE"/>
    <property type="match status" value="1"/>
</dbReference>
<dbReference type="PANTHER" id="PTHR24422:SF10">
    <property type="entry name" value="CHEMOTAXIS PROTEIN METHYLTRANSFERASE 2"/>
    <property type="match status" value="1"/>
</dbReference>
<dbReference type="Gene3D" id="3.40.50.150">
    <property type="entry name" value="Vaccinia Virus protein VP39"/>
    <property type="match status" value="1"/>
</dbReference>
<feature type="domain" description="CheR-type methyltransferase" evidence="6">
    <location>
        <begin position="3"/>
        <end position="279"/>
    </location>
</feature>
<evidence type="ECO:0000313" key="7">
    <source>
        <dbReference type="EMBL" id="QDU28917.1"/>
    </source>
</evidence>
<dbReference type="Gene3D" id="1.10.155.10">
    <property type="entry name" value="Chemotaxis receptor methyltransferase CheR, N-terminal domain"/>
    <property type="match status" value="1"/>
</dbReference>
<dbReference type="PROSITE" id="PS50123">
    <property type="entry name" value="CHER"/>
    <property type="match status" value="1"/>
</dbReference>
<dbReference type="EC" id="2.1.1.80" evidence="2"/>
<dbReference type="GO" id="GO:0032259">
    <property type="term" value="P:methylation"/>
    <property type="evidence" value="ECO:0007669"/>
    <property type="project" value="UniProtKB-KW"/>
</dbReference>
<accession>A0A517YFB0</accession>
<dbReference type="EMBL" id="CP036274">
    <property type="protein sequence ID" value="QDU28917.1"/>
    <property type="molecule type" value="Genomic_DNA"/>
</dbReference>
<dbReference type="SUPFAM" id="SSF47757">
    <property type="entry name" value="Chemotaxis receptor methyltransferase CheR, N-terminal domain"/>
    <property type="match status" value="1"/>
</dbReference>
<dbReference type="InterPro" id="IPR036804">
    <property type="entry name" value="CheR_N_sf"/>
</dbReference>
<evidence type="ECO:0000259" key="6">
    <source>
        <dbReference type="PROSITE" id="PS50123"/>
    </source>
</evidence>
<dbReference type="KEGG" id="aagg:ETAA8_40230"/>
<proteinExistence type="predicted"/>
<dbReference type="InterPro" id="IPR022641">
    <property type="entry name" value="CheR_N"/>
</dbReference>
<evidence type="ECO:0000256" key="3">
    <source>
        <dbReference type="ARBA" id="ARBA00022603"/>
    </source>
</evidence>
<dbReference type="RefSeq" id="WP_145091981.1">
    <property type="nucleotide sequence ID" value="NZ_CP036274.1"/>
</dbReference>
<keyword evidence="3 7" id="KW-0489">Methyltransferase</keyword>
<keyword evidence="5" id="KW-0949">S-adenosyl-L-methionine</keyword>
<keyword evidence="8" id="KW-1185">Reference proteome</keyword>